<feature type="transmembrane region" description="Helical" evidence="8">
    <location>
        <begin position="348"/>
        <end position="366"/>
    </location>
</feature>
<keyword evidence="4 8" id="KW-0812">Transmembrane</keyword>
<evidence type="ECO:0000256" key="6">
    <source>
        <dbReference type="ARBA" id="ARBA00023136"/>
    </source>
</evidence>
<keyword evidence="3" id="KW-0813">Transport</keyword>
<dbReference type="VEuPathDB" id="TriTrypDB:TEOVI_000265200"/>
<reference evidence="9" key="1">
    <citation type="submission" date="2016-09" db="EMBL/GenBank/DDBJ databases">
        <authorList>
            <person name="Hebert L."/>
            <person name="Moumen B."/>
        </authorList>
    </citation>
    <scope>NUCLEOTIDE SEQUENCE [LARGE SCALE GENOMIC DNA]</scope>
    <source>
        <strain evidence="9">OVI</strain>
    </source>
</reference>
<dbReference type="Proteomes" id="UP000195570">
    <property type="component" value="Unassembled WGS sequence"/>
</dbReference>
<feature type="transmembrane region" description="Helical" evidence="8">
    <location>
        <begin position="230"/>
        <end position="251"/>
    </location>
</feature>
<gene>
    <name evidence="9" type="ORF">TEOVI_000265200</name>
</gene>
<evidence type="ECO:0000256" key="4">
    <source>
        <dbReference type="ARBA" id="ARBA00022692"/>
    </source>
</evidence>
<evidence type="ECO:0000313" key="10">
    <source>
        <dbReference type="Proteomes" id="UP000195570"/>
    </source>
</evidence>
<dbReference type="RefSeq" id="XP_067081791.1">
    <property type="nucleotide sequence ID" value="XM_067225690.1"/>
</dbReference>
<dbReference type="PANTHER" id="PTHR31585">
    <property type="entry name" value="FOLATE-BIOPTERIN TRANSPORTER 1, CHLOROPLASTIC"/>
    <property type="match status" value="1"/>
</dbReference>
<evidence type="ECO:0000256" key="7">
    <source>
        <dbReference type="SAM" id="MobiDB-lite"/>
    </source>
</evidence>
<dbReference type="AlphaFoldDB" id="A0A1G4IFB0"/>
<evidence type="ECO:0000313" key="9">
    <source>
        <dbReference type="EMBL" id="SCU71072.1"/>
    </source>
</evidence>
<comment type="subcellular location">
    <subcellularLocation>
        <location evidence="1">Membrane</location>
        <topology evidence="1">Multi-pass membrane protein</topology>
    </subcellularLocation>
</comment>
<comment type="similarity">
    <text evidence="2">Belongs to the major facilitator superfamily. Folate-biopterin transporter (TC 2.A.71) family.</text>
</comment>
<dbReference type="InterPro" id="IPR036259">
    <property type="entry name" value="MFS_trans_sf"/>
</dbReference>
<feature type="transmembrane region" description="Helical" evidence="8">
    <location>
        <begin position="199"/>
        <end position="218"/>
    </location>
</feature>
<evidence type="ECO:0000256" key="3">
    <source>
        <dbReference type="ARBA" id="ARBA00022448"/>
    </source>
</evidence>
<evidence type="ECO:0000256" key="1">
    <source>
        <dbReference type="ARBA" id="ARBA00004141"/>
    </source>
</evidence>
<dbReference type="EMBL" id="CZPT02001561">
    <property type="protein sequence ID" value="SCU71072.1"/>
    <property type="molecule type" value="Genomic_DNA"/>
</dbReference>
<dbReference type="SUPFAM" id="SSF103473">
    <property type="entry name" value="MFS general substrate transporter"/>
    <property type="match status" value="2"/>
</dbReference>
<dbReference type="PANTHER" id="PTHR31585:SF51">
    <property type="entry name" value="TRANSPORTER, PUTATIVE-RELATED"/>
    <property type="match status" value="1"/>
</dbReference>
<feature type="region of interest" description="Disordered" evidence="7">
    <location>
        <begin position="609"/>
        <end position="652"/>
    </location>
</feature>
<feature type="transmembrane region" description="Helical" evidence="8">
    <location>
        <begin position="372"/>
        <end position="391"/>
    </location>
</feature>
<evidence type="ECO:0000256" key="5">
    <source>
        <dbReference type="ARBA" id="ARBA00022989"/>
    </source>
</evidence>
<feature type="transmembrane region" description="Helical" evidence="8">
    <location>
        <begin position="403"/>
        <end position="421"/>
    </location>
</feature>
<feature type="transmembrane region" description="Helical" evidence="8">
    <location>
        <begin position="500"/>
        <end position="525"/>
    </location>
</feature>
<organism evidence="9 10">
    <name type="scientific">Trypanosoma equiperdum</name>
    <dbReference type="NCBI Taxonomy" id="5694"/>
    <lineage>
        <taxon>Eukaryota</taxon>
        <taxon>Discoba</taxon>
        <taxon>Euglenozoa</taxon>
        <taxon>Kinetoplastea</taxon>
        <taxon>Metakinetoplastina</taxon>
        <taxon>Trypanosomatida</taxon>
        <taxon>Trypanosomatidae</taxon>
        <taxon>Trypanosoma</taxon>
    </lineage>
</organism>
<evidence type="ECO:0000256" key="8">
    <source>
        <dbReference type="SAM" id="Phobius"/>
    </source>
</evidence>
<keyword evidence="10" id="KW-1185">Reference proteome</keyword>
<name>A0A1G4IFB0_TRYEQ</name>
<dbReference type="Pfam" id="PF03092">
    <property type="entry name" value="BT1"/>
    <property type="match status" value="1"/>
</dbReference>
<accession>A0A1G4IFB0</accession>
<keyword evidence="5 8" id="KW-1133">Transmembrane helix</keyword>
<dbReference type="InterPro" id="IPR039309">
    <property type="entry name" value="BT1"/>
</dbReference>
<dbReference type="GO" id="GO:0016020">
    <property type="term" value="C:membrane"/>
    <property type="evidence" value="ECO:0007669"/>
    <property type="project" value="UniProtKB-SubCell"/>
</dbReference>
<feature type="transmembrane region" description="Helical" evidence="8">
    <location>
        <begin position="579"/>
        <end position="600"/>
    </location>
</feature>
<comment type="caution">
    <text evidence="9">The sequence shown here is derived from an EMBL/GenBank/DDBJ whole genome shotgun (WGS) entry which is preliminary data.</text>
</comment>
<feature type="transmembrane region" description="Helical" evidence="8">
    <location>
        <begin position="160"/>
        <end position="178"/>
    </location>
</feature>
<dbReference type="NCBIfam" id="TIGR00788">
    <property type="entry name" value="fbt"/>
    <property type="match status" value="1"/>
</dbReference>
<proteinExistence type="inferred from homology"/>
<keyword evidence="6 8" id="KW-0472">Membrane</keyword>
<feature type="transmembrane region" description="Helical" evidence="8">
    <location>
        <begin position="433"/>
        <end position="461"/>
    </location>
</feature>
<dbReference type="GeneID" id="92376592"/>
<dbReference type="InterPro" id="IPR004324">
    <property type="entry name" value="FBT"/>
</dbReference>
<sequence>MGRQEDGSFDARGGDAVLVAELHSEESKEATFVHPEARALFNKVPCLRHIPLFGEAAEGYGPKPVLSIGLSYFLCKGLANGLVGGSIIAMFLNRFGVEGLVYQRLTNIAGMGWSVKPLLAAISDIFPFFGYTKRWYMFVANLVGPAFSLGFALLPAQPSSAAIASVFLFFSGLSRACTDILSQGLYSRMMRRVPGPGPALVSWVWWFIILAGLFVSVIVGPLGDAGIPQISPMIGSAVQLLVAPFFLFNWFGELPNREERYIDAHVLHEQKLKEAKDTPPVADDNDPIDVNGGMVERQVTNSEPVAGPNADGGEAAVKPFVFREPRECCCGVFQMNEEVLERNKRETIYSVLIAFFVVGVAITSLFGSRLHLLIAAAVVSVGHCSFNFYALSWAVAKVNLFSYLNNASTLFFGGAVTPFFLSGPDCNPGGPHFSLFFLQTVGGTVGSVTSALGVVLFNYFLSKKTYRMTYFLTLVFLIVSNIFDFIIVMRWNRPYVSDYLIYFCCDLVISPVIGMMNWMPLTIILSRLCPRGSESTVYAILAASSNFGSTVGSSLGSVIMEYALPVKTLVPCDFANVKWLVLISGFVAPCIQIPLIFTLLPDARMDEELDGDGKPVRKVAADVSPEGKETVCEGDSDVTPNAEGNGIAPKRS</sequence>
<protein>
    <submittedName>
        <fullName evidence="9">Folate transporter, putative</fullName>
    </submittedName>
</protein>
<feature type="transmembrane region" description="Helical" evidence="8">
    <location>
        <begin position="537"/>
        <end position="559"/>
    </location>
</feature>
<evidence type="ECO:0000256" key="2">
    <source>
        <dbReference type="ARBA" id="ARBA00007015"/>
    </source>
</evidence>
<feature type="transmembrane region" description="Helical" evidence="8">
    <location>
        <begin position="468"/>
        <end position="488"/>
    </location>
</feature>